<dbReference type="PROSITE" id="PS50043">
    <property type="entry name" value="HTH_LUXR_2"/>
    <property type="match status" value="1"/>
</dbReference>
<dbReference type="InterPro" id="IPR036388">
    <property type="entry name" value="WH-like_DNA-bd_sf"/>
</dbReference>
<feature type="modified residue" description="4-aspartylphosphate" evidence="4">
    <location>
        <position position="54"/>
    </location>
</feature>
<feature type="domain" description="Response regulatory" evidence="6">
    <location>
        <begin position="6"/>
        <end position="119"/>
    </location>
</feature>
<dbReference type="Proteomes" id="UP001499951">
    <property type="component" value="Unassembled WGS sequence"/>
</dbReference>
<evidence type="ECO:0000259" key="5">
    <source>
        <dbReference type="PROSITE" id="PS50043"/>
    </source>
</evidence>
<evidence type="ECO:0000259" key="6">
    <source>
        <dbReference type="PROSITE" id="PS50110"/>
    </source>
</evidence>
<evidence type="ECO:0000256" key="3">
    <source>
        <dbReference type="ARBA" id="ARBA00023163"/>
    </source>
</evidence>
<dbReference type="PANTHER" id="PTHR44688">
    <property type="entry name" value="DNA-BINDING TRANSCRIPTIONAL ACTIVATOR DEVR_DOSR"/>
    <property type="match status" value="1"/>
</dbReference>
<dbReference type="PROSITE" id="PS50110">
    <property type="entry name" value="RESPONSE_REGULATORY"/>
    <property type="match status" value="1"/>
</dbReference>
<feature type="domain" description="HTH luxR-type" evidence="5">
    <location>
        <begin position="135"/>
        <end position="200"/>
    </location>
</feature>
<proteinExistence type="predicted"/>
<dbReference type="EMBL" id="BAAADD010000008">
    <property type="protein sequence ID" value="GAA0579608.1"/>
    <property type="molecule type" value="Genomic_DNA"/>
</dbReference>
<evidence type="ECO:0000313" key="7">
    <source>
        <dbReference type="EMBL" id="GAA0579608.1"/>
    </source>
</evidence>
<dbReference type="Gene3D" id="3.40.50.2300">
    <property type="match status" value="1"/>
</dbReference>
<dbReference type="Pfam" id="PF00072">
    <property type="entry name" value="Response_reg"/>
    <property type="match status" value="1"/>
</dbReference>
<reference evidence="7 8" key="1">
    <citation type="journal article" date="2019" name="Int. J. Syst. Evol. Microbiol.">
        <title>The Global Catalogue of Microorganisms (GCM) 10K type strain sequencing project: providing services to taxonomists for standard genome sequencing and annotation.</title>
        <authorList>
            <consortium name="The Broad Institute Genomics Platform"/>
            <consortium name="The Broad Institute Genome Sequencing Center for Infectious Disease"/>
            <person name="Wu L."/>
            <person name="Ma J."/>
        </authorList>
    </citation>
    <scope>NUCLEOTIDE SEQUENCE [LARGE SCALE GENOMIC DNA]</scope>
    <source>
        <strain evidence="7 8">JCM 15089</strain>
    </source>
</reference>
<dbReference type="SUPFAM" id="SSF52172">
    <property type="entry name" value="CheY-like"/>
    <property type="match status" value="1"/>
</dbReference>
<keyword evidence="1" id="KW-0805">Transcription regulation</keyword>
<protein>
    <submittedName>
        <fullName evidence="7">Response regulator FixJ</fullName>
    </submittedName>
</protein>
<evidence type="ECO:0000256" key="4">
    <source>
        <dbReference type="PROSITE-ProRule" id="PRU00169"/>
    </source>
</evidence>
<name>A0ABN1F173_9PROT</name>
<keyword evidence="4" id="KW-0597">Phosphoprotein</keyword>
<dbReference type="InterPro" id="IPR011006">
    <property type="entry name" value="CheY-like_superfamily"/>
</dbReference>
<dbReference type="Pfam" id="PF00196">
    <property type="entry name" value="GerE"/>
    <property type="match status" value="1"/>
</dbReference>
<dbReference type="CDD" id="cd06170">
    <property type="entry name" value="LuxR_C_like"/>
    <property type="match status" value="1"/>
</dbReference>
<dbReference type="PANTHER" id="PTHR44688:SF16">
    <property type="entry name" value="DNA-BINDING TRANSCRIPTIONAL ACTIVATOR DEVR_DOSR"/>
    <property type="match status" value="1"/>
</dbReference>
<comment type="caution">
    <text evidence="7">The sequence shown here is derived from an EMBL/GenBank/DDBJ whole genome shotgun (WGS) entry which is preliminary data.</text>
</comment>
<accession>A0ABN1F173</accession>
<dbReference type="SMART" id="SM00421">
    <property type="entry name" value="HTH_LUXR"/>
    <property type="match status" value="1"/>
</dbReference>
<dbReference type="InterPro" id="IPR001789">
    <property type="entry name" value="Sig_transdc_resp-reg_receiver"/>
</dbReference>
<organism evidence="7 8">
    <name type="scientific">Rhizomicrobium electricum</name>
    <dbReference type="NCBI Taxonomy" id="480070"/>
    <lineage>
        <taxon>Bacteria</taxon>
        <taxon>Pseudomonadati</taxon>
        <taxon>Pseudomonadota</taxon>
        <taxon>Alphaproteobacteria</taxon>
        <taxon>Micropepsales</taxon>
        <taxon>Micropepsaceae</taxon>
        <taxon>Rhizomicrobium</taxon>
    </lineage>
</organism>
<evidence type="ECO:0000256" key="1">
    <source>
        <dbReference type="ARBA" id="ARBA00023015"/>
    </source>
</evidence>
<dbReference type="InterPro" id="IPR000792">
    <property type="entry name" value="Tscrpt_reg_LuxR_C"/>
</dbReference>
<sequence length="206" mass="22453">MNTNPAICIVDDDGDIRTSLRVLLEAADFTVRDYASAVEFLDADVFTAACVIADLCMPEMDGLMLQREVARRRGDLPVVFVSGHGEVELAVKAMKAGAVDFLEKPVDVETLLASIRRAIGIGEDIRARSAEVRTARRLLALLTPREQHVLDELVAGQSNKTTAQKLGISPRTVEVYRAQIMNKLNAHSLSDMVRIALAARRPSAGN</sequence>
<dbReference type="RefSeq" id="WP_166936927.1">
    <property type="nucleotide sequence ID" value="NZ_BAAADD010000008.1"/>
</dbReference>
<dbReference type="PRINTS" id="PR00038">
    <property type="entry name" value="HTHLUXR"/>
</dbReference>
<dbReference type="Gene3D" id="1.10.10.10">
    <property type="entry name" value="Winged helix-like DNA-binding domain superfamily/Winged helix DNA-binding domain"/>
    <property type="match status" value="1"/>
</dbReference>
<keyword evidence="3" id="KW-0804">Transcription</keyword>
<keyword evidence="2" id="KW-0238">DNA-binding</keyword>
<gene>
    <name evidence="7" type="primary">fixJ_3</name>
    <name evidence="7" type="ORF">GCM10008942_30640</name>
</gene>
<dbReference type="SUPFAM" id="SSF46894">
    <property type="entry name" value="C-terminal effector domain of the bipartite response regulators"/>
    <property type="match status" value="1"/>
</dbReference>
<dbReference type="InterPro" id="IPR016032">
    <property type="entry name" value="Sig_transdc_resp-reg_C-effctor"/>
</dbReference>
<keyword evidence="8" id="KW-1185">Reference proteome</keyword>
<evidence type="ECO:0000313" key="8">
    <source>
        <dbReference type="Proteomes" id="UP001499951"/>
    </source>
</evidence>
<dbReference type="SMART" id="SM00448">
    <property type="entry name" value="REC"/>
    <property type="match status" value="1"/>
</dbReference>
<evidence type="ECO:0000256" key="2">
    <source>
        <dbReference type="ARBA" id="ARBA00023125"/>
    </source>
</evidence>